<dbReference type="InterPro" id="IPR018392">
    <property type="entry name" value="LysM"/>
</dbReference>
<accession>K6W6W1</accession>
<dbReference type="SMART" id="SM00257">
    <property type="entry name" value="LysM"/>
    <property type="match status" value="1"/>
</dbReference>
<feature type="compositionally biased region" description="Acidic residues" evidence="1">
    <location>
        <begin position="34"/>
        <end position="51"/>
    </location>
</feature>
<dbReference type="PANTHER" id="PTHR34700:SF4">
    <property type="entry name" value="PHAGE-LIKE ELEMENT PBSX PROTEIN XKDP"/>
    <property type="match status" value="1"/>
</dbReference>
<dbReference type="InterPro" id="IPR036779">
    <property type="entry name" value="LysM_dom_sf"/>
</dbReference>
<dbReference type="RefSeq" id="WP_006502314.1">
    <property type="nucleotide sequence ID" value="NZ_BAGZ01000005.1"/>
</dbReference>
<proteinExistence type="predicted"/>
<dbReference type="PANTHER" id="PTHR34700">
    <property type="entry name" value="POTASSIUM BINDING PROTEIN KBP"/>
    <property type="match status" value="1"/>
</dbReference>
<evidence type="ECO:0000256" key="1">
    <source>
        <dbReference type="SAM" id="MobiDB-lite"/>
    </source>
</evidence>
<evidence type="ECO:0000259" key="2">
    <source>
        <dbReference type="PROSITE" id="PS51782"/>
    </source>
</evidence>
<dbReference type="CDD" id="cd00118">
    <property type="entry name" value="LysM"/>
    <property type="match status" value="1"/>
</dbReference>
<dbReference type="Pfam" id="PF01476">
    <property type="entry name" value="LysM"/>
    <property type="match status" value="1"/>
</dbReference>
<dbReference type="InterPro" id="IPR052196">
    <property type="entry name" value="Bact_Kbp"/>
</dbReference>
<dbReference type="STRING" id="100225.SAMN05421595_1400"/>
<dbReference type="Proteomes" id="UP000008495">
    <property type="component" value="Unassembled WGS sequence"/>
</dbReference>
<gene>
    <name evidence="3" type="ORF">AUCHE_05_04750</name>
</gene>
<dbReference type="PROSITE" id="PS51782">
    <property type="entry name" value="LYSM"/>
    <property type="match status" value="1"/>
</dbReference>
<reference evidence="3 4" key="1">
    <citation type="submission" date="2012-08" db="EMBL/GenBank/DDBJ databases">
        <title>Whole genome shotgun sequence of Austwickia chelonae NBRC 105200.</title>
        <authorList>
            <person name="Yoshida I."/>
            <person name="Hosoyama A."/>
            <person name="Tsuchikane K."/>
            <person name="Katsumata H."/>
            <person name="Ando Y."/>
            <person name="Ohji S."/>
            <person name="Hamada M."/>
            <person name="Tamura T."/>
            <person name="Yamazoe A."/>
            <person name="Yamazaki S."/>
            <person name="Fujita N."/>
        </authorList>
    </citation>
    <scope>NUCLEOTIDE SEQUENCE [LARGE SCALE GENOMIC DNA]</scope>
    <source>
        <strain evidence="3 4">NBRC 105200</strain>
    </source>
</reference>
<organism evidence="3 4">
    <name type="scientific">Austwickia chelonae NBRC 105200</name>
    <dbReference type="NCBI Taxonomy" id="1184607"/>
    <lineage>
        <taxon>Bacteria</taxon>
        <taxon>Bacillati</taxon>
        <taxon>Actinomycetota</taxon>
        <taxon>Actinomycetes</taxon>
        <taxon>Micrococcales</taxon>
        <taxon>Dermatophilaceae</taxon>
        <taxon>Austwickia</taxon>
    </lineage>
</organism>
<evidence type="ECO:0000313" key="4">
    <source>
        <dbReference type="Proteomes" id="UP000008495"/>
    </source>
</evidence>
<feature type="domain" description="LysM" evidence="2">
    <location>
        <begin position="59"/>
        <end position="106"/>
    </location>
</feature>
<name>K6W6W1_9MICO</name>
<feature type="region of interest" description="Disordered" evidence="1">
    <location>
        <begin position="1"/>
        <end position="51"/>
    </location>
</feature>
<dbReference type="SUPFAM" id="SSF54106">
    <property type="entry name" value="LysM domain"/>
    <property type="match status" value="1"/>
</dbReference>
<evidence type="ECO:0000313" key="3">
    <source>
        <dbReference type="EMBL" id="GAB77562.1"/>
    </source>
</evidence>
<comment type="caution">
    <text evidence="3">The sequence shown here is derived from an EMBL/GenBank/DDBJ whole genome shotgun (WGS) entry which is preliminary data.</text>
</comment>
<dbReference type="EMBL" id="BAGZ01000005">
    <property type="protein sequence ID" value="GAB77562.1"/>
    <property type="molecule type" value="Genomic_DNA"/>
</dbReference>
<dbReference type="eggNOG" id="COG1652">
    <property type="taxonomic scope" value="Bacteria"/>
</dbReference>
<sequence length="108" mass="11898">MNERDGSIWGSATDDVPAARTDSSTDYFSPVDEIPIEDSDEEDNMEQPGEDIGDAISAEQYVVSEGDTLWDIAERYYGDGSQYLRIAESNQIANPDMIYVGQVLAIPV</sequence>
<dbReference type="Gene3D" id="3.10.350.10">
    <property type="entry name" value="LysM domain"/>
    <property type="match status" value="1"/>
</dbReference>
<keyword evidence="4" id="KW-1185">Reference proteome</keyword>
<protein>
    <recommendedName>
        <fullName evidence="2">LysM domain-containing protein</fullName>
    </recommendedName>
</protein>
<dbReference type="AlphaFoldDB" id="K6W6W1"/>